<comment type="caution">
    <text evidence="2">The sequence shown here is derived from an EMBL/GenBank/DDBJ whole genome shotgun (WGS) entry which is preliminary data.</text>
</comment>
<dbReference type="AlphaFoldDB" id="A0A0W0UW89"/>
<accession>A0A0W0UW89</accession>
<dbReference type="RefSeq" id="WP_156411902.1">
    <property type="nucleotide sequence ID" value="NZ_CAAAJF010000022.1"/>
</dbReference>
<reference evidence="2 3" key="1">
    <citation type="submission" date="2015-11" db="EMBL/GenBank/DDBJ databases">
        <title>Genomic analysis of 38 Legionella species identifies large and diverse effector repertoires.</title>
        <authorList>
            <person name="Burstein D."/>
            <person name="Amaro F."/>
            <person name="Zusman T."/>
            <person name="Lifshitz Z."/>
            <person name="Cohen O."/>
            <person name="Gilbert J.A."/>
            <person name="Pupko T."/>
            <person name="Shuman H.A."/>
            <person name="Segal G."/>
        </authorList>
    </citation>
    <scope>NUCLEOTIDE SEQUENCE [LARGE SCALE GENOMIC DNA]</scope>
    <source>
        <strain evidence="2 3">JA-26-G1-E2</strain>
    </source>
</reference>
<feature type="compositionally biased region" description="Low complexity" evidence="1">
    <location>
        <begin position="1"/>
        <end position="10"/>
    </location>
</feature>
<evidence type="ECO:0000256" key="1">
    <source>
        <dbReference type="SAM" id="MobiDB-lite"/>
    </source>
</evidence>
<protein>
    <submittedName>
        <fullName evidence="2">Uncharacterized protein</fullName>
    </submittedName>
</protein>
<evidence type="ECO:0000313" key="2">
    <source>
        <dbReference type="EMBL" id="KTD12133.1"/>
    </source>
</evidence>
<sequence>MKKSSSGSSKKQTKPKIKKDDLKNISGGNRRTIELSEREKDELRENFKNAIKLINGE</sequence>
<organism evidence="2 3">
    <name type="scientific">Legionella jamestowniensis</name>
    <dbReference type="NCBI Taxonomy" id="455"/>
    <lineage>
        <taxon>Bacteria</taxon>
        <taxon>Pseudomonadati</taxon>
        <taxon>Pseudomonadota</taxon>
        <taxon>Gammaproteobacteria</taxon>
        <taxon>Legionellales</taxon>
        <taxon>Legionellaceae</taxon>
        <taxon>Legionella</taxon>
    </lineage>
</organism>
<evidence type="ECO:0000313" key="3">
    <source>
        <dbReference type="Proteomes" id="UP000054715"/>
    </source>
</evidence>
<dbReference type="PATRIC" id="fig|455.5.peg.370"/>
<name>A0A0W0UW89_9GAMM</name>
<dbReference type="Proteomes" id="UP000054715">
    <property type="component" value="Unassembled WGS sequence"/>
</dbReference>
<gene>
    <name evidence="2" type="ORF">Ljam_0349</name>
</gene>
<dbReference type="EMBL" id="LNYG01000007">
    <property type="protein sequence ID" value="KTD12133.1"/>
    <property type="molecule type" value="Genomic_DNA"/>
</dbReference>
<proteinExistence type="predicted"/>
<feature type="region of interest" description="Disordered" evidence="1">
    <location>
        <begin position="1"/>
        <end position="37"/>
    </location>
</feature>